<dbReference type="AlphaFoldDB" id="A0A8J4EFU6"/>
<dbReference type="CDD" id="cd02062">
    <property type="entry name" value="Nitro_FMN_reductase"/>
    <property type="match status" value="1"/>
</dbReference>
<keyword evidence="5" id="KW-1185">Reference proteome</keyword>
<dbReference type="GO" id="GO:0016491">
    <property type="term" value="F:oxidoreductase activity"/>
    <property type="evidence" value="ECO:0007669"/>
    <property type="project" value="UniProtKB-KW"/>
</dbReference>
<comment type="similarity">
    <text evidence="1">Belongs to the nitroreductase family.</text>
</comment>
<evidence type="ECO:0000259" key="3">
    <source>
        <dbReference type="Pfam" id="PF00881"/>
    </source>
</evidence>
<evidence type="ECO:0000313" key="4">
    <source>
        <dbReference type="EMBL" id="GIJ73018.1"/>
    </source>
</evidence>
<protein>
    <submittedName>
        <fullName evidence="4">Oxidoreductase</fullName>
    </submittedName>
</protein>
<evidence type="ECO:0000256" key="1">
    <source>
        <dbReference type="ARBA" id="ARBA00007118"/>
    </source>
</evidence>
<dbReference type="Gene3D" id="3.40.109.10">
    <property type="entry name" value="NADH Oxidase"/>
    <property type="match status" value="1"/>
</dbReference>
<comment type="caution">
    <text evidence="4">The sequence shown here is derived from an EMBL/GenBank/DDBJ whole genome shotgun (WGS) entry which is preliminary data.</text>
</comment>
<dbReference type="InterPro" id="IPR029479">
    <property type="entry name" value="Nitroreductase"/>
</dbReference>
<evidence type="ECO:0000313" key="5">
    <source>
        <dbReference type="Proteomes" id="UP000635606"/>
    </source>
</evidence>
<proteinExistence type="inferred from homology"/>
<feature type="domain" description="Nitroreductase" evidence="3">
    <location>
        <begin position="10"/>
        <end position="199"/>
    </location>
</feature>
<sequence>MTELNHVLTTTRSVRLRLDYDRPVPIEVVGECLQLALQAPTGGAAEDWRWVVVGDPALKAELARLYLAAYTEYVHEPLKTRNSDIAKGRLGGVGPDGTVSERTARILRGAEHLAHTIGRAPYLVIPCATRPNPATGGPGTNSALYGSVYPAIWQFNLALRARGLGTCITTLHLHHADEVASLLGIPPGAVQVTMLPVAYTRGTDFRPAVRRPVREVAFLDRWGSPFPYQEVSWSR</sequence>
<gene>
    <name evidence="4" type="ORF">Voc01_079350</name>
</gene>
<accession>A0A8J4EFU6</accession>
<keyword evidence="2" id="KW-0560">Oxidoreductase</keyword>
<organism evidence="4 5">
    <name type="scientific">Virgisporangium ochraceum</name>
    <dbReference type="NCBI Taxonomy" id="65505"/>
    <lineage>
        <taxon>Bacteria</taxon>
        <taxon>Bacillati</taxon>
        <taxon>Actinomycetota</taxon>
        <taxon>Actinomycetes</taxon>
        <taxon>Micromonosporales</taxon>
        <taxon>Micromonosporaceae</taxon>
        <taxon>Virgisporangium</taxon>
    </lineage>
</organism>
<dbReference type="InterPro" id="IPR000415">
    <property type="entry name" value="Nitroreductase-like"/>
</dbReference>
<dbReference type="PANTHER" id="PTHR43673:SF10">
    <property type="entry name" value="NADH DEHYDROGENASE_NAD(P)H NITROREDUCTASE XCC3605-RELATED"/>
    <property type="match status" value="1"/>
</dbReference>
<dbReference type="PANTHER" id="PTHR43673">
    <property type="entry name" value="NAD(P)H NITROREDUCTASE YDGI-RELATED"/>
    <property type="match status" value="1"/>
</dbReference>
<dbReference type="EMBL" id="BOPH01000108">
    <property type="protein sequence ID" value="GIJ73018.1"/>
    <property type="molecule type" value="Genomic_DNA"/>
</dbReference>
<reference evidence="4" key="1">
    <citation type="submission" date="2021-01" db="EMBL/GenBank/DDBJ databases">
        <title>Whole genome shotgun sequence of Virgisporangium ochraceum NBRC 16418.</title>
        <authorList>
            <person name="Komaki H."/>
            <person name="Tamura T."/>
        </authorList>
    </citation>
    <scope>NUCLEOTIDE SEQUENCE</scope>
    <source>
        <strain evidence="4">NBRC 16418</strain>
    </source>
</reference>
<evidence type="ECO:0000256" key="2">
    <source>
        <dbReference type="ARBA" id="ARBA00023002"/>
    </source>
</evidence>
<dbReference type="RefSeq" id="WP_203932848.1">
    <property type="nucleotide sequence ID" value="NZ_BOPH01000108.1"/>
</dbReference>
<dbReference type="Pfam" id="PF00881">
    <property type="entry name" value="Nitroreductase"/>
    <property type="match status" value="1"/>
</dbReference>
<dbReference type="Proteomes" id="UP000635606">
    <property type="component" value="Unassembled WGS sequence"/>
</dbReference>
<name>A0A8J4EFU6_9ACTN</name>
<dbReference type="SUPFAM" id="SSF55469">
    <property type="entry name" value="FMN-dependent nitroreductase-like"/>
    <property type="match status" value="1"/>
</dbReference>